<proteinExistence type="predicted"/>
<protein>
    <submittedName>
        <fullName evidence="1">Uncharacterized protein</fullName>
    </submittedName>
</protein>
<sequence length="49" mass="5717">MDPVNDGLVRKLVVPNMAALFFSSLRYAHCGRIRNLAFMLERRYEESKT</sequence>
<dbReference type="Proteomes" id="UP000486351">
    <property type="component" value="Unassembled WGS sequence"/>
</dbReference>
<name>A0A6G0S489_9STRA</name>
<evidence type="ECO:0000313" key="2">
    <source>
        <dbReference type="Proteomes" id="UP000486351"/>
    </source>
</evidence>
<evidence type="ECO:0000313" key="1">
    <source>
        <dbReference type="EMBL" id="KAE9348262.1"/>
    </source>
</evidence>
<organism evidence="1 2">
    <name type="scientific">Phytophthora fragariae</name>
    <dbReference type="NCBI Taxonomy" id="53985"/>
    <lineage>
        <taxon>Eukaryota</taxon>
        <taxon>Sar</taxon>
        <taxon>Stramenopiles</taxon>
        <taxon>Oomycota</taxon>
        <taxon>Peronosporomycetes</taxon>
        <taxon>Peronosporales</taxon>
        <taxon>Peronosporaceae</taxon>
        <taxon>Phytophthora</taxon>
    </lineage>
</organism>
<gene>
    <name evidence="1" type="ORF">PF008_g7429</name>
</gene>
<dbReference type="AlphaFoldDB" id="A0A6G0S489"/>
<comment type="caution">
    <text evidence="1">The sequence shown here is derived from an EMBL/GenBank/DDBJ whole genome shotgun (WGS) entry which is preliminary data.</text>
</comment>
<accession>A0A6G0S489</accession>
<dbReference type="EMBL" id="QXFY01000314">
    <property type="protein sequence ID" value="KAE9348262.1"/>
    <property type="molecule type" value="Genomic_DNA"/>
</dbReference>
<reference evidence="1 2" key="1">
    <citation type="submission" date="2018-09" db="EMBL/GenBank/DDBJ databases">
        <title>Genomic investigation of the strawberry pathogen Phytophthora fragariae indicates pathogenicity is determined by transcriptional variation in three key races.</title>
        <authorList>
            <person name="Adams T.M."/>
            <person name="Armitage A.D."/>
            <person name="Sobczyk M.K."/>
            <person name="Bates H.J."/>
            <person name="Dunwell J.M."/>
            <person name="Nellist C.F."/>
            <person name="Harrison R.J."/>
        </authorList>
    </citation>
    <scope>NUCLEOTIDE SEQUENCE [LARGE SCALE GENOMIC DNA]</scope>
    <source>
        <strain evidence="1 2">NOV-77</strain>
    </source>
</reference>